<dbReference type="InterPro" id="IPR050228">
    <property type="entry name" value="Carboxylesterase_BioH"/>
</dbReference>
<dbReference type="GO" id="GO:0016787">
    <property type="term" value="F:hydrolase activity"/>
    <property type="evidence" value="ECO:0007669"/>
    <property type="project" value="UniProtKB-KW"/>
</dbReference>
<dbReference type="InterPro" id="IPR029058">
    <property type="entry name" value="AB_hydrolase_fold"/>
</dbReference>
<dbReference type="AlphaFoldDB" id="A0AAW9QEV5"/>
<comment type="caution">
    <text evidence="2">The sequence shown here is derived from an EMBL/GenBank/DDBJ whole genome shotgun (WGS) entry which is preliminary data.</text>
</comment>
<dbReference type="RefSeq" id="WP_332289110.1">
    <property type="nucleotide sequence ID" value="NZ_JAZIBG010000020.1"/>
</dbReference>
<dbReference type="Gene3D" id="3.40.50.1820">
    <property type="entry name" value="alpha/beta hydrolase"/>
    <property type="match status" value="1"/>
</dbReference>
<evidence type="ECO:0000313" key="3">
    <source>
        <dbReference type="Proteomes" id="UP001336250"/>
    </source>
</evidence>
<evidence type="ECO:0000313" key="2">
    <source>
        <dbReference type="EMBL" id="MEF7613892.1"/>
    </source>
</evidence>
<protein>
    <submittedName>
        <fullName evidence="2">Alpha/beta hydrolase</fullName>
    </submittedName>
</protein>
<dbReference type="SUPFAM" id="SSF53474">
    <property type="entry name" value="alpha/beta-Hydrolases"/>
    <property type="match status" value="1"/>
</dbReference>
<keyword evidence="3" id="KW-1185">Reference proteome</keyword>
<dbReference type="Pfam" id="PF12697">
    <property type="entry name" value="Abhydrolase_6"/>
    <property type="match status" value="1"/>
</dbReference>
<gene>
    <name evidence="2" type="ORF">V4F39_08225</name>
</gene>
<feature type="domain" description="AB hydrolase-1" evidence="1">
    <location>
        <begin position="11"/>
        <end position="229"/>
    </location>
</feature>
<accession>A0AAW9QEV5</accession>
<proteinExistence type="predicted"/>
<name>A0AAW9QEV5_9BURK</name>
<dbReference type="PANTHER" id="PTHR43194">
    <property type="entry name" value="HYDROLASE ALPHA/BETA FOLD FAMILY"/>
    <property type="match status" value="1"/>
</dbReference>
<organism evidence="2 3">
    <name type="scientific">Aquincola agrisoli</name>
    <dbReference type="NCBI Taxonomy" id="3119538"/>
    <lineage>
        <taxon>Bacteria</taxon>
        <taxon>Pseudomonadati</taxon>
        <taxon>Pseudomonadota</taxon>
        <taxon>Betaproteobacteria</taxon>
        <taxon>Burkholderiales</taxon>
        <taxon>Sphaerotilaceae</taxon>
        <taxon>Aquincola</taxon>
    </lineage>
</organism>
<reference evidence="2 3" key="1">
    <citation type="submission" date="2024-02" db="EMBL/GenBank/DDBJ databases">
        <title>Genome sequence of Aquincola sp. MAHUQ-54.</title>
        <authorList>
            <person name="Huq M.A."/>
        </authorList>
    </citation>
    <scope>NUCLEOTIDE SEQUENCE [LARGE SCALE GENOMIC DNA]</scope>
    <source>
        <strain evidence="2 3">MAHUQ-54</strain>
    </source>
</reference>
<sequence>MLGPIDFFGPQALMKGIEVHTPNLPGYGSQPLPPGGVELTLEQQAAWIVAYLRSHIGRPAWLLGHSVGGAVAMLAARMAPDLVTAIISVEGNFTLGDAFWCQRIAPMREDEWAAEHARMQSEQQAWLAKSGIEPTARRLEWAQTILHNQAAATVHAMAKAVVRETAVPGYLAAVRDVIHHGTQLHLLAGERSCTGWDLPPWVRTAAASTVVLPGVGHMMMLEAPEQFCKAVASMMLPDGFSLS</sequence>
<evidence type="ECO:0000259" key="1">
    <source>
        <dbReference type="Pfam" id="PF12697"/>
    </source>
</evidence>
<dbReference type="PANTHER" id="PTHR43194:SF5">
    <property type="entry name" value="PIMELOYL-[ACYL-CARRIER PROTEIN] METHYL ESTER ESTERASE"/>
    <property type="match status" value="1"/>
</dbReference>
<dbReference type="EMBL" id="JAZIBG010000020">
    <property type="protein sequence ID" value="MEF7613892.1"/>
    <property type="molecule type" value="Genomic_DNA"/>
</dbReference>
<dbReference type="InterPro" id="IPR000073">
    <property type="entry name" value="AB_hydrolase_1"/>
</dbReference>
<dbReference type="InterPro" id="IPR000639">
    <property type="entry name" value="Epox_hydrolase-like"/>
</dbReference>
<dbReference type="Proteomes" id="UP001336250">
    <property type="component" value="Unassembled WGS sequence"/>
</dbReference>
<keyword evidence="2" id="KW-0378">Hydrolase</keyword>
<dbReference type="PRINTS" id="PR00412">
    <property type="entry name" value="EPOXHYDRLASE"/>
</dbReference>